<keyword evidence="6" id="KW-1185">Reference proteome</keyword>
<keyword evidence="3" id="KW-0804">Transcription</keyword>
<evidence type="ECO:0000313" key="6">
    <source>
        <dbReference type="Proteomes" id="UP000694232"/>
    </source>
</evidence>
<dbReference type="InterPro" id="IPR019887">
    <property type="entry name" value="Tscrpt_reg_AsnC/Lrp_C"/>
</dbReference>
<dbReference type="SMART" id="SM00344">
    <property type="entry name" value="HTH_ASNC"/>
    <property type="match status" value="1"/>
</dbReference>
<evidence type="ECO:0000256" key="1">
    <source>
        <dbReference type="ARBA" id="ARBA00023015"/>
    </source>
</evidence>
<evidence type="ECO:0000256" key="2">
    <source>
        <dbReference type="ARBA" id="ARBA00023125"/>
    </source>
</evidence>
<dbReference type="PROSITE" id="PS50956">
    <property type="entry name" value="HTH_ASNC_2"/>
    <property type="match status" value="1"/>
</dbReference>
<protein>
    <submittedName>
        <fullName evidence="5">Lrp/AsnC family transcriptional regulator</fullName>
    </submittedName>
</protein>
<gene>
    <name evidence="5" type="ORF">KNV97_03155</name>
</gene>
<dbReference type="GO" id="GO:0006355">
    <property type="term" value="P:regulation of DNA-templated transcription"/>
    <property type="evidence" value="ECO:0007669"/>
    <property type="project" value="UniProtKB-ARBA"/>
</dbReference>
<dbReference type="Proteomes" id="UP000694232">
    <property type="component" value="Chromosome 2"/>
</dbReference>
<dbReference type="Pfam" id="PF01037">
    <property type="entry name" value="AsnC_trans_reg"/>
    <property type="match status" value="1"/>
</dbReference>
<evidence type="ECO:0000259" key="4">
    <source>
        <dbReference type="PROSITE" id="PS50956"/>
    </source>
</evidence>
<name>A0A975U5E8_9VIBR</name>
<dbReference type="PANTHER" id="PTHR30154">
    <property type="entry name" value="LEUCINE-RESPONSIVE REGULATORY PROTEIN"/>
    <property type="match status" value="1"/>
</dbReference>
<dbReference type="KEGG" id="vos:KNV97_03155"/>
<dbReference type="PANTHER" id="PTHR30154:SF34">
    <property type="entry name" value="TRANSCRIPTIONAL REGULATOR AZLB"/>
    <property type="match status" value="1"/>
</dbReference>
<accession>A0A975U5E8</accession>
<keyword evidence="1" id="KW-0805">Transcription regulation</keyword>
<dbReference type="GO" id="GO:0043565">
    <property type="term" value="F:sequence-specific DNA binding"/>
    <property type="evidence" value="ECO:0007669"/>
    <property type="project" value="InterPro"/>
</dbReference>
<proteinExistence type="predicted"/>
<dbReference type="RefSeq" id="WP_218561501.1">
    <property type="nucleotide sequence ID" value="NZ_CP076642.1"/>
</dbReference>
<evidence type="ECO:0000313" key="5">
    <source>
        <dbReference type="EMBL" id="QXO15442.1"/>
    </source>
</evidence>
<dbReference type="InterPro" id="IPR019888">
    <property type="entry name" value="Tscrpt_reg_AsnC-like"/>
</dbReference>
<evidence type="ECO:0000256" key="3">
    <source>
        <dbReference type="ARBA" id="ARBA00023163"/>
    </source>
</evidence>
<dbReference type="CDD" id="cd00090">
    <property type="entry name" value="HTH_ARSR"/>
    <property type="match status" value="1"/>
</dbReference>
<sequence length="161" mass="18172">MSSPLDTFDQKILELMQRNCRLAADVIAEQVGLSASAVQRRIKKLREEGVIRAEVAIVDPAVTSHKMTFLAGVEIDRDNYAVLSRFKRWAEGQNTVQQVFYVTGHVDLMLVITAPDTRAYDAFIEQLMQLYPQIKRVTTNVVLDTPKKSLYVPVCDEDITA</sequence>
<dbReference type="Pfam" id="PF13412">
    <property type="entry name" value="HTH_24"/>
    <property type="match status" value="1"/>
</dbReference>
<feature type="domain" description="HTH asnC-type" evidence="4">
    <location>
        <begin position="5"/>
        <end position="74"/>
    </location>
</feature>
<dbReference type="InterPro" id="IPR011991">
    <property type="entry name" value="ArsR-like_HTH"/>
</dbReference>
<keyword evidence="2" id="KW-0238">DNA-binding</keyword>
<dbReference type="EMBL" id="CP076642">
    <property type="protein sequence ID" value="QXO15442.1"/>
    <property type="molecule type" value="Genomic_DNA"/>
</dbReference>
<organism evidence="5 6">
    <name type="scientific">Vibrio ostreae</name>
    <dbReference type="NCBI Taxonomy" id="2841925"/>
    <lineage>
        <taxon>Bacteria</taxon>
        <taxon>Pseudomonadati</taxon>
        <taxon>Pseudomonadota</taxon>
        <taxon>Gammaproteobacteria</taxon>
        <taxon>Vibrionales</taxon>
        <taxon>Vibrionaceae</taxon>
        <taxon>Vibrio</taxon>
    </lineage>
</organism>
<reference evidence="5" key="1">
    <citation type="submission" date="2021-06" db="EMBL/GenBank/DDBJ databases">
        <title>Vibrio nov. sp., novel gut bacterium isolated from Yellow Sea oyster.</title>
        <authorList>
            <person name="Muhammad N."/>
            <person name="Nguyen T.H."/>
            <person name="Lee Y.-J."/>
            <person name="Ko J."/>
            <person name="Kim S.-G."/>
        </authorList>
    </citation>
    <scope>NUCLEOTIDE SEQUENCE</scope>
    <source>
        <strain evidence="5">OG9-811</strain>
    </source>
</reference>
<dbReference type="InterPro" id="IPR000485">
    <property type="entry name" value="AsnC-type_HTH_dom"/>
</dbReference>
<dbReference type="GO" id="GO:0043200">
    <property type="term" value="P:response to amino acid"/>
    <property type="evidence" value="ECO:0007669"/>
    <property type="project" value="TreeGrafter"/>
</dbReference>
<dbReference type="AlphaFoldDB" id="A0A975U5E8"/>
<dbReference type="GO" id="GO:0005829">
    <property type="term" value="C:cytosol"/>
    <property type="evidence" value="ECO:0007669"/>
    <property type="project" value="TreeGrafter"/>
</dbReference>